<dbReference type="AlphaFoldDB" id="A0A0H4T855"/>
<feature type="transmembrane region" description="Helical" evidence="5">
    <location>
        <begin position="26"/>
        <end position="50"/>
    </location>
</feature>
<evidence type="ECO:0000256" key="1">
    <source>
        <dbReference type="ARBA" id="ARBA00004127"/>
    </source>
</evidence>
<protein>
    <recommendedName>
        <fullName evidence="7">VIT family protein</fullName>
    </recommendedName>
</protein>
<evidence type="ECO:0000256" key="3">
    <source>
        <dbReference type="ARBA" id="ARBA00022989"/>
    </source>
</evidence>
<feature type="transmembrane region" description="Helical" evidence="5">
    <location>
        <begin position="142"/>
        <end position="161"/>
    </location>
</feature>
<organism evidence="6">
    <name type="scientific">uncultured euryarchaeote Rifle_16ft_4_minimus_37664</name>
    <dbReference type="NCBI Taxonomy" id="1665194"/>
    <lineage>
        <taxon>Archaea</taxon>
        <taxon>Methanobacteriati</taxon>
        <taxon>Methanobacteriota</taxon>
        <taxon>environmental samples</taxon>
    </lineage>
</organism>
<dbReference type="Pfam" id="PF01988">
    <property type="entry name" value="VIT1"/>
    <property type="match status" value="1"/>
</dbReference>
<dbReference type="GO" id="GO:0030026">
    <property type="term" value="P:intracellular manganese ion homeostasis"/>
    <property type="evidence" value="ECO:0007669"/>
    <property type="project" value="InterPro"/>
</dbReference>
<evidence type="ECO:0000313" key="6">
    <source>
        <dbReference type="EMBL" id="AKQ02677.1"/>
    </source>
</evidence>
<name>A0A0H4T855_9EURY</name>
<evidence type="ECO:0000256" key="5">
    <source>
        <dbReference type="SAM" id="Phobius"/>
    </source>
</evidence>
<dbReference type="EMBL" id="KT007002">
    <property type="protein sequence ID" value="AKQ02677.1"/>
    <property type="molecule type" value="Genomic_DNA"/>
</dbReference>
<sequence>MDLHAWRRRIRDYRDITNVGPIIRRYFVIGAFDGALTILGVIVGATVAGATEDHRGILLLTSVSAAIGLSVSSAVGAYEAERIEKKLDQWTLERAMLSKMSEEHKDAFRFAAILSATVHGIAPLIAALLPLVPFLFLDIRTATLAAIVVTLGLLFAIGAYLGSLVRERFFFTAFRFAAAGLATALVLLLLGPAAL</sequence>
<feature type="transmembrane region" description="Helical" evidence="5">
    <location>
        <begin position="173"/>
        <end position="194"/>
    </location>
</feature>
<dbReference type="GO" id="GO:0005384">
    <property type="term" value="F:manganese ion transmembrane transporter activity"/>
    <property type="evidence" value="ECO:0007669"/>
    <property type="project" value="InterPro"/>
</dbReference>
<accession>A0A0H4T855</accession>
<proteinExistence type="predicted"/>
<reference evidence="6" key="1">
    <citation type="journal article" date="2015" name="ISME J.">
        <title>Aquifer environment selects for microbial species cohorts in sediment and groundwater.</title>
        <authorList>
            <person name="Hug L.A."/>
            <person name="Thomas B.C."/>
            <person name="Brown C.T."/>
            <person name="Frischkorn K.R."/>
            <person name="Williams K.H."/>
            <person name="Tringe S.G."/>
            <person name="Banfield J.F."/>
        </authorList>
    </citation>
    <scope>NUCLEOTIDE SEQUENCE</scope>
</reference>
<dbReference type="InterPro" id="IPR008217">
    <property type="entry name" value="Ccc1_fam"/>
</dbReference>
<feature type="transmembrane region" description="Helical" evidence="5">
    <location>
        <begin position="107"/>
        <end position="136"/>
    </location>
</feature>
<evidence type="ECO:0000256" key="4">
    <source>
        <dbReference type="ARBA" id="ARBA00023136"/>
    </source>
</evidence>
<evidence type="ECO:0008006" key="7">
    <source>
        <dbReference type="Google" id="ProtNLM"/>
    </source>
</evidence>
<evidence type="ECO:0000256" key="2">
    <source>
        <dbReference type="ARBA" id="ARBA00022692"/>
    </source>
</evidence>
<comment type="subcellular location">
    <subcellularLocation>
        <location evidence="1">Endomembrane system</location>
        <topology evidence="1">Multi-pass membrane protein</topology>
    </subcellularLocation>
</comment>
<keyword evidence="3 5" id="KW-1133">Transmembrane helix</keyword>
<dbReference type="GO" id="GO:0012505">
    <property type="term" value="C:endomembrane system"/>
    <property type="evidence" value="ECO:0007669"/>
    <property type="project" value="UniProtKB-SubCell"/>
</dbReference>
<keyword evidence="2 5" id="KW-0812">Transmembrane</keyword>
<feature type="transmembrane region" description="Helical" evidence="5">
    <location>
        <begin position="56"/>
        <end position="78"/>
    </location>
</feature>
<keyword evidence="4 5" id="KW-0472">Membrane</keyword>